<proteinExistence type="predicted"/>
<protein>
    <submittedName>
        <fullName evidence="2">Uncharacterized protein</fullName>
    </submittedName>
</protein>
<comment type="caution">
    <text evidence="2">The sequence shown here is derived from an EMBL/GenBank/DDBJ whole genome shotgun (WGS) entry which is preliminary data.</text>
</comment>
<evidence type="ECO:0000313" key="3">
    <source>
        <dbReference type="Proteomes" id="UP000238274"/>
    </source>
</evidence>
<gene>
    <name evidence="2" type="ORF">PSHT_07053</name>
</gene>
<sequence length="311" mass="34916">MRPLVDKLVELTAPFNLSRSQHPNGRMIQIKLLPLIGDLGATHKIAGYASHSANHFCSWCNVHRDNREKLKLGKSRTAANVHRLLKAGWRMILSKVGKPSYNKLVLDWRGSSFFWSLSRSLGRVFDGLESLQAVMKHFQRPGEPPGLQEAFSTAWRGSSSSGCNSDEPEAATARRKASPTRWSFSSSHAGSSLVPMILRASRPPGSVFDGLERLQLVRKRFRRARGSYSSSESFADKLELLQLACGVLLGPHNFWGPRRTSIVKIKLKINKIKNRVRARKTAFFPQQSRHPPDVKPCGLSEKPCFFINPHK</sequence>
<organism evidence="2 3">
    <name type="scientific">Puccinia striiformis</name>
    <dbReference type="NCBI Taxonomy" id="27350"/>
    <lineage>
        <taxon>Eukaryota</taxon>
        <taxon>Fungi</taxon>
        <taxon>Dikarya</taxon>
        <taxon>Basidiomycota</taxon>
        <taxon>Pucciniomycotina</taxon>
        <taxon>Pucciniomycetes</taxon>
        <taxon>Pucciniales</taxon>
        <taxon>Pucciniaceae</taxon>
        <taxon>Puccinia</taxon>
    </lineage>
</organism>
<reference evidence="3" key="3">
    <citation type="journal article" date="2018" name="Mol. Plant Microbe Interact.">
        <title>Genome sequence resources for the wheat stripe rust pathogen (Puccinia striiformis f. sp. tritici) and the barley stripe rust pathogen (Puccinia striiformis f. sp. hordei).</title>
        <authorList>
            <person name="Xia C."/>
            <person name="Wang M."/>
            <person name="Yin C."/>
            <person name="Cornejo O.E."/>
            <person name="Hulbert S.H."/>
            <person name="Chen X."/>
        </authorList>
    </citation>
    <scope>NUCLEOTIDE SEQUENCE [LARGE SCALE GENOMIC DNA]</scope>
    <source>
        <strain evidence="3">93TX-2</strain>
    </source>
</reference>
<feature type="compositionally biased region" description="Polar residues" evidence="1">
    <location>
        <begin position="155"/>
        <end position="164"/>
    </location>
</feature>
<evidence type="ECO:0000256" key="1">
    <source>
        <dbReference type="SAM" id="MobiDB-lite"/>
    </source>
</evidence>
<accession>A0A2S4W1Z3</accession>
<keyword evidence="3" id="KW-1185">Reference proteome</keyword>
<dbReference type="OrthoDB" id="3039677at2759"/>
<feature type="region of interest" description="Disordered" evidence="1">
    <location>
        <begin position="155"/>
        <end position="188"/>
    </location>
</feature>
<dbReference type="Proteomes" id="UP000238274">
    <property type="component" value="Unassembled WGS sequence"/>
</dbReference>
<evidence type="ECO:0000313" key="2">
    <source>
        <dbReference type="EMBL" id="POW15784.1"/>
    </source>
</evidence>
<reference evidence="2 3" key="1">
    <citation type="submission" date="2017-12" db="EMBL/GenBank/DDBJ databases">
        <title>Gene loss provides genomic basis for host adaptation in cereal stripe rust fungi.</title>
        <authorList>
            <person name="Xia C."/>
        </authorList>
    </citation>
    <scope>NUCLEOTIDE SEQUENCE [LARGE SCALE GENOMIC DNA]</scope>
    <source>
        <strain evidence="2 3">93TX-2</strain>
    </source>
</reference>
<name>A0A2S4W1Z3_9BASI</name>
<reference evidence="3" key="2">
    <citation type="journal article" date="2018" name="BMC Genomics">
        <title>Genomic insights into host adaptation between the wheat stripe rust pathogen (Puccinia striiformis f. sp. tritici) and the barley stripe rust pathogen (Puccinia striiformis f. sp. hordei).</title>
        <authorList>
            <person name="Xia C."/>
            <person name="Wang M."/>
            <person name="Yin C."/>
            <person name="Cornejo O.E."/>
            <person name="Hulbert S.H."/>
            <person name="Chen X."/>
        </authorList>
    </citation>
    <scope>NUCLEOTIDE SEQUENCE [LARGE SCALE GENOMIC DNA]</scope>
    <source>
        <strain evidence="3">93TX-2</strain>
    </source>
</reference>
<dbReference type="EMBL" id="PKSM01000083">
    <property type="protein sequence ID" value="POW15784.1"/>
    <property type="molecule type" value="Genomic_DNA"/>
</dbReference>
<dbReference type="VEuPathDB" id="FungiDB:PSHT_07053"/>
<dbReference type="AlphaFoldDB" id="A0A2S4W1Z3"/>